<sequence length="67" mass="7537">LQESGCPKLFINAEPGSILVGPQREFCRSFPNQREVTVRGLHFIQEDSPDEIGRALNGFIRELRPAV</sequence>
<dbReference type="Gene3D" id="3.40.50.1820">
    <property type="entry name" value="alpha/beta hydrolase"/>
    <property type="match status" value="1"/>
</dbReference>
<evidence type="ECO:0000313" key="1">
    <source>
        <dbReference type="EMBL" id="SVD57273.1"/>
    </source>
</evidence>
<gene>
    <name evidence="1" type="ORF">METZ01_LOCUS410127</name>
</gene>
<dbReference type="SUPFAM" id="SSF53474">
    <property type="entry name" value="alpha/beta-Hydrolases"/>
    <property type="match status" value="1"/>
</dbReference>
<protein>
    <recommendedName>
        <fullName evidence="2">Haloalkane dehalogenase</fullName>
    </recommendedName>
</protein>
<evidence type="ECO:0008006" key="2">
    <source>
        <dbReference type="Google" id="ProtNLM"/>
    </source>
</evidence>
<dbReference type="AlphaFoldDB" id="A0A382WEQ4"/>
<name>A0A382WEQ4_9ZZZZ</name>
<dbReference type="EMBL" id="UINC01159276">
    <property type="protein sequence ID" value="SVD57273.1"/>
    <property type="molecule type" value="Genomic_DNA"/>
</dbReference>
<accession>A0A382WEQ4</accession>
<proteinExistence type="predicted"/>
<organism evidence="1">
    <name type="scientific">marine metagenome</name>
    <dbReference type="NCBI Taxonomy" id="408172"/>
    <lineage>
        <taxon>unclassified sequences</taxon>
        <taxon>metagenomes</taxon>
        <taxon>ecological metagenomes</taxon>
    </lineage>
</organism>
<feature type="non-terminal residue" evidence="1">
    <location>
        <position position="1"/>
    </location>
</feature>
<dbReference type="InterPro" id="IPR029058">
    <property type="entry name" value="AB_hydrolase_fold"/>
</dbReference>
<reference evidence="1" key="1">
    <citation type="submission" date="2018-05" db="EMBL/GenBank/DDBJ databases">
        <authorList>
            <person name="Lanie J.A."/>
            <person name="Ng W.-L."/>
            <person name="Kazmierczak K.M."/>
            <person name="Andrzejewski T.M."/>
            <person name="Davidsen T.M."/>
            <person name="Wayne K.J."/>
            <person name="Tettelin H."/>
            <person name="Glass J.I."/>
            <person name="Rusch D."/>
            <person name="Podicherti R."/>
            <person name="Tsui H.-C.T."/>
            <person name="Winkler M.E."/>
        </authorList>
    </citation>
    <scope>NUCLEOTIDE SEQUENCE</scope>
</reference>